<feature type="non-terminal residue" evidence="1">
    <location>
        <position position="1"/>
    </location>
</feature>
<feature type="non-terminal residue" evidence="1">
    <location>
        <position position="59"/>
    </location>
</feature>
<comment type="caution">
    <text evidence="1">The sequence shown here is derived from an EMBL/GenBank/DDBJ whole genome shotgun (WGS) entry which is preliminary data.</text>
</comment>
<accession>A0A699YSB8</accession>
<dbReference type="EMBL" id="BLLF01000253">
    <property type="protein sequence ID" value="GFH09684.1"/>
    <property type="molecule type" value="Genomic_DNA"/>
</dbReference>
<organism evidence="1 2">
    <name type="scientific">Haematococcus lacustris</name>
    <name type="common">Green alga</name>
    <name type="synonym">Haematococcus pluvialis</name>
    <dbReference type="NCBI Taxonomy" id="44745"/>
    <lineage>
        <taxon>Eukaryota</taxon>
        <taxon>Viridiplantae</taxon>
        <taxon>Chlorophyta</taxon>
        <taxon>core chlorophytes</taxon>
        <taxon>Chlorophyceae</taxon>
        <taxon>CS clade</taxon>
        <taxon>Chlamydomonadales</taxon>
        <taxon>Haematococcaceae</taxon>
        <taxon>Haematococcus</taxon>
    </lineage>
</organism>
<reference evidence="1 2" key="1">
    <citation type="submission" date="2020-02" db="EMBL/GenBank/DDBJ databases">
        <title>Draft genome sequence of Haematococcus lacustris strain NIES-144.</title>
        <authorList>
            <person name="Morimoto D."/>
            <person name="Nakagawa S."/>
            <person name="Yoshida T."/>
            <person name="Sawayama S."/>
        </authorList>
    </citation>
    <scope>NUCLEOTIDE SEQUENCE [LARGE SCALE GENOMIC DNA]</scope>
    <source>
        <strain evidence="1 2">NIES-144</strain>
    </source>
</reference>
<sequence length="59" mass="6261">SLGGARLECEAVNGIGLLPRSVLESALWVWQASSRGFAGLLRVLGVQEGPILQVLRCTL</sequence>
<name>A0A699YSB8_HAELA</name>
<protein>
    <submittedName>
        <fullName evidence="1">Uncharacterized protein</fullName>
    </submittedName>
</protein>
<proteinExistence type="predicted"/>
<dbReference type="Proteomes" id="UP000485058">
    <property type="component" value="Unassembled WGS sequence"/>
</dbReference>
<dbReference type="AlphaFoldDB" id="A0A699YSB8"/>
<keyword evidence="2" id="KW-1185">Reference proteome</keyword>
<gene>
    <name evidence="1" type="ORF">HaLaN_04870</name>
</gene>
<evidence type="ECO:0000313" key="2">
    <source>
        <dbReference type="Proteomes" id="UP000485058"/>
    </source>
</evidence>
<evidence type="ECO:0000313" key="1">
    <source>
        <dbReference type="EMBL" id="GFH09684.1"/>
    </source>
</evidence>